<name>A0A5N5SJT6_9CRUS</name>
<keyword evidence="2" id="KW-0813">Transport</keyword>
<gene>
    <name evidence="7" type="primary">TXN2_0</name>
    <name evidence="7" type="ORF">Anas_08836</name>
</gene>
<evidence type="ECO:0000259" key="6">
    <source>
        <dbReference type="PROSITE" id="PS51352"/>
    </source>
</evidence>
<reference evidence="7 8" key="1">
    <citation type="journal article" date="2019" name="PLoS Biol.">
        <title>Sex chromosomes control vertical transmission of feminizing Wolbachia symbionts in an isopod.</title>
        <authorList>
            <person name="Becking T."/>
            <person name="Chebbi M.A."/>
            <person name="Giraud I."/>
            <person name="Moumen B."/>
            <person name="Laverre T."/>
            <person name="Caubet Y."/>
            <person name="Peccoud J."/>
            <person name="Gilbert C."/>
            <person name="Cordaux R."/>
        </authorList>
    </citation>
    <scope>NUCLEOTIDE SEQUENCE [LARGE SCALE GENOMIC DNA]</scope>
    <source>
        <strain evidence="7">ANa2</strain>
        <tissue evidence="7">Whole body excluding digestive tract and cuticle</tissue>
    </source>
</reference>
<dbReference type="AlphaFoldDB" id="A0A5N5SJT6"/>
<evidence type="ECO:0000256" key="3">
    <source>
        <dbReference type="ARBA" id="ARBA00022982"/>
    </source>
</evidence>
<evidence type="ECO:0000313" key="7">
    <source>
        <dbReference type="EMBL" id="KAB7494092.1"/>
    </source>
</evidence>
<dbReference type="Gene3D" id="3.40.30.10">
    <property type="entry name" value="Glutaredoxin"/>
    <property type="match status" value="1"/>
</dbReference>
<dbReference type="InterPro" id="IPR005746">
    <property type="entry name" value="Thioredoxin"/>
</dbReference>
<organism evidence="7 8">
    <name type="scientific">Armadillidium nasatum</name>
    <dbReference type="NCBI Taxonomy" id="96803"/>
    <lineage>
        <taxon>Eukaryota</taxon>
        <taxon>Metazoa</taxon>
        <taxon>Ecdysozoa</taxon>
        <taxon>Arthropoda</taxon>
        <taxon>Crustacea</taxon>
        <taxon>Multicrustacea</taxon>
        <taxon>Malacostraca</taxon>
        <taxon>Eumalacostraca</taxon>
        <taxon>Peracarida</taxon>
        <taxon>Isopoda</taxon>
        <taxon>Oniscidea</taxon>
        <taxon>Crinocheta</taxon>
        <taxon>Armadillidiidae</taxon>
        <taxon>Armadillidium</taxon>
    </lineage>
</organism>
<dbReference type="Pfam" id="PF00085">
    <property type="entry name" value="Thioredoxin"/>
    <property type="match status" value="1"/>
</dbReference>
<dbReference type="SUPFAM" id="SSF52833">
    <property type="entry name" value="Thioredoxin-like"/>
    <property type="match status" value="1"/>
</dbReference>
<dbReference type="InterPro" id="IPR013766">
    <property type="entry name" value="Thioredoxin_domain"/>
</dbReference>
<protein>
    <submittedName>
        <fullName evidence="7">Thioredoxin, mitochondrial</fullName>
    </submittedName>
</protein>
<dbReference type="GO" id="GO:0045454">
    <property type="term" value="P:cell redox homeostasis"/>
    <property type="evidence" value="ECO:0007669"/>
    <property type="project" value="TreeGrafter"/>
</dbReference>
<dbReference type="GO" id="GO:0005739">
    <property type="term" value="C:mitochondrion"/>
    <property type="evidence" value="ECO:0007669"/>
    <property type="project" value="TreeGrafter"/>
</dbReference>
<feature type="domain" description="Thioredoxin" evidence="6">
    <location>
        <begin position="47"/>
        <end position="163"/>
    </location>
</feature>
<keyword evidence="3" id="KW-0249">Electron transport</keyword>
<dbReference type="FunFam" id="3.40.30.10:FF:000001">
    <property type="entry name" value="Thioredoxin"/>
    <property type="match status" value="1"/>
</dbReference>
<dbReference type="GO" id="GO:0015035">
    <property type="term" value="F:protein-disulfide reductase activity"/>
    <property type="evidence" value="ECO:0007669"/>
    <property type="project" value="InterPro"/>
</dbReference>
<evidence type="ECO:0000313" key="8">
    <source>
        <dbReference type="Proteomes" id="UP000326759"/>
    </source>
</evidence>
<dbReference type="Proteomes" id="UP000326759">
    <property type="component" value="Unassembled WGS sequence"/>
</dbReference>
<evidence type="ECO:0000256" key="1">
    <source>
        <dbReference type="ARBA" id="ARBA00008987"/>
    </source>
</evidence>
<comment type="similarity">
    <text evidence="1">Belongs to the thioredoxin family.</text>
</comment>
<comment type="caution">
    <text evidence="7">The sequence shown here is derived from an EMBL/GenBank/DDBJ whole genome shotgun (WGS) entry which is preliminary data.</text>
</comment>
<dbReference type="PROSITE" id="PS00194">
    <property type="entry name" value="THIOREDOXIN_1"/>
    <property type="match status" value="1"/>
</dbReference>
<keyword evidence="8" id="KW-1185">Reference proteome</keyword>
<sequence length="164" mass="18406">MLRNFVKLNSYQVLVKKSFKGLTFLPNHLRSLNYGFNDNLSRNLNARGLYTSFRDCGMFNVQDEDDFKERVLQSETPVIVDFHAQWCGPCKVLGPRLETIIGGKGDKVHLAKIDIDAIEDLALEYGVSAVPSVLAIKDGKVVDKFVGLQEEARITTFVNKLIGE</sequence>
<accession>A0A5N5SJT6</accession>
<keyword evidence="5" id="KW-0676">Redox-active center</keyword>
<dbReference type="InterPro" id="IPR036249">
    <property type="entry name" value="Thioredoxin-like_sf"/>
</dbReference>
<dbReference type="NCBIfam" id="TIGR01068">
    <property type="entry name" value="thioredoxin"/>
    <property type="match status" value="1"/>
</dbReference>
<dbReference type="PANTHER" id="PTHR43601">
    <property type="entry name" value="THIOREDOXIN, MITOCHONDRIAL"/>
    <property type="match status" value="1"/>
</dbReference>
<dbReference type="CDD" id="cd02947">
    <property type="entry name" value="TRX_family"/>
    <property type="match status" value="1"/>
</dbReference>
<dbReference type="PRINTS" id="PR00421">
    <property type="entry name" value="THIOREDOXIN"/>
</dbReference>
<dbReference type="OrthoDB" id="2121326at2759"/>
<proteinExistence type="inferred from homology"/>
<dbReference type="PROSITE" id="PS51352">
    <property type="entry name" value="THIOREDOXIN_2"/>
    <property type="match status" value="1"/>
</dbReference>
<dbReference type="EMBL" id="SEYY01024468">
    <property type="protein sequence ID" value="KAB7494092.1"/>
    <property type="molecule type" value="Genomic_DNA"/>
</dbReference>
<keyword evidence="4" id="KW-1015">Disulfide bond</keyword>
<dbReference type="PANTHER" id="PTHR43601:SF3">
    <property type="entry name" value="THIOREDOXIN, MITOCHONDRIAL"/>
    <property type="match status" value="1"/>
</dbReference>
<evidence type="ECO:0000256" key="4">
    <source>
        <dbReference type="ARBA" id="ARBA00023157"/>
    </source>
</evidence>
<dbReference type="InterPro" id="IPR017937">
    <property type="entry name" value="Thioredoxin_CS"/>
</dbReference>
<evidence type="ECO:0000256" key="5">
    <source>
        <dbReference type="ARBA" id="ARBA00023284"/>
    </source>
</evidence>
<evidence type="ECO:0000256" key="2">
    <source>
        <dbReference type="ARBA" id="ARBA00022448"/>
    </source>
</evidence>